<sequence length="50" mass="5438">MATESSRLGMCPNCGNSITSGYLLIEYDTEDGSERFAECPSCEDIVHPAH</sequence>
<proteinExistence type="predicted"/>
<dbReference type="InterPro" id="IPR057159">
    <property type="entry name" value="DUF7837"/>
</dbReference>
<dbReference type="AlphaFoldDB" id="E7QUL4"/>
<reference evidence="3" key="3">
    <citation type="submission" date="2016-11" db="EMBL/GenBank/DDBJ databases">
        <authorList>
            <person name="Jaros S."/>
            <person name="Januszkiewicz K."/>
            <person name="Wedrychowicz H."/>
        </authorList>
    </citation>
    <scope>NUCLEOTIDE SEQUENCE [LARGE SCALE GENOMIC DNA]</scope>
    <source>
        <strain evidence="3">DX253</strain>
    </source>
</reference>
<dbReference type="EMBL" id="FRAN01000001">
    <property type="protein sequence ID" value="SHJ97497.1"/>
    <property type="molecule type" value="Genomic_DNA"/>
</dbReference>
<evidence type="ECO:0000313" key="3">
    <source>
        <dbReference type="EMBL" id="SHJ97497.1"/>
    </source>
</evidence>
<organism evidence="2 4">
    <name type="scientific">Haladaptatus paucihalophilus DX253</name>
    <dbReference type="NCBI Taxonomy" id="797209"/>
    <lineage>
        <taxon>Archaea</taxon>
        <taxon>Methanobacteriati</taxon>
        <taxon>Methanobacteriota</taxon>
        <taxon>Stenosarchaea group</taxon>
        <taxon>Halobacteria</taxon>
        <taxon>Halobacteriales</taxon>
        <taxon>Haladaptataceae</taxon>
        <taxon>Haladaptatus</taxon>
    </lineage>
</organism>
<dbReference type="PATRIC" id="fig|797209.4.peg.2456"/>
<dbReference type="Proteomes" id="UP000184203">
    <property type="component" value="Unassembled WGS sequence"/>
</dbReference>
<accession>E7QUL4</accession>
<reference evidence="2 4" key="1">
    <citation type="journal article" date="2014" name="ISME J.">
        <title>Trehalose/2-sulfotrehalose biosynthesis and glycine-betaine uptake are widely spread mechanisms for osmoadaptation in the Halobacteriales.</title>
        <authorList>
            <person name="Youssef N.H."/>
            <person name="Savage-Ashlock K.N."/>
            <person name="McCully A.L."/>
            <person name="Luedtke B."/>
            <person name="Shaw E.I."/>
            <person name="Hoff W.D."/>
            <person name="Elshahed M.S."/>
        </authorList>
    </citation>
    <scope>NUCLEOTIDE SEQUENCE [LARGE SCALE GENOMIC DNA]</scope>
    <source>
        <strain evidence="2 4">DX253</strain>
    </source>
</reference>
<protein>
    <recommendedName>
        <fullName evidence="1">DUF7837 domain-containing protein</fullName>
    </recommendedName>
</protein>
<evidence type="ECO:0000313" key="2">
    <source>
        <dbReference type="EMBL" id="EFW91671.1"/>
    </source>
</evidence>
<name>E7QUL4_HALPU</name>
<dbReference type="EMBL" id="AEMG01000012">
    <property type="protein sequence ID" value="EFW91671.1"/>
    <property type="molecule type" value="Genomic_DNA"/>
</dbReference>
<gene>
    <name evidence="3" type="ORF">SAMN05444342_0130</name>
    <name evidence="2" type="ORF">ZOD2009_12492</name>
</gene>
<dbReference type="Pfam" id="PF25207">
    <property type="entry name" value="DUF7837"/>
    <property type="match status" value="1"/>
</dbReference>
<dbReference type="Proteomes" id="UP000003751">
    <property type="component" value="Unassembled WGS sequence"/>
</dbReference>
<reference evidence="5" key="2">
    <citation type="submission" date="2016-11" db="EMBL/GenBank/DDBJ databases">
        <authorList>
            <person name="Varghese N."/>
            <person name="Submissions S."/>
        </authorList>
    </citation>
    <scope>NUCLEOTIDE SEQUENCE [LARGE SCALE GENOMIC DNA]</scope>
    <source>
        <strain evidence="5">DX253</strain>
    </source>
</reference>
<evidence type="ECO:0000313" key="5">
    <source>
        <dbReference type="Proteomes" id="UP000184203"/>
    </source>
</evidence>
<evidence type="ECO:0000313" key="4">
    <source>
        <dbReference type="Proteomes" id="UP000003751"/>
    </source>
</evidence>
<dbReference type="eggNOG" id="arCOG04494">
    <property type="taxonomic scope" value="Archaea"/>
</dbReference>
<evidence type="ECO:0000259" key="1">
    <source>
        <dbReference type="Pfam" id="PF25207"/>
    </source>
</evidence>
<keyword evidence="5" id="KW-1185">Reference proteome</keyword>
<feature type="domain" description="DUF7837" evidence="1">
    <location>
        <begin position="5"/>
        <end position="49"/>
    </location>
</feature>